<dbReference type="SUPFAM" id="SSF81345">
    <property type="entry name" value="ABC transporter involved in vitamin B12 uptake, BtuC"/>
    <property type="match status" value="1"/>
</dbReference>
<comment type="subcellular location">
    <subcellularLocation>
        <location evidence="1">Cell membrane</location>
        <topology evidence="1">Multi-pass membrane protein</topology>
    </subcellularLocation>
</comment>
<evidence type="ECO:0000256" key="8">
    <source>
        <dbReference type="SAM" id="Phobius"/>
    </source>
</evidence>
<evidence type="ECO:0000256" key="6">
    <source>
        <dbReference type="ARBA" id="ARBA00022989"/>
    </source>
</evidence>
<dbReference type="PANTHER" id="PTHR30472:SF1">
    <property type="entry name" value="FE(3+) DICITRATE TRANSPORT SYSTEM PERMEASE PROTEIN FECC-RELATED"/>
    <property type="match status" value="1"/>
</dbReference>
<evidence type="ECO:0000256" key="1">
    <source>
        <dbReference type="ARBA" id="ARBA00004651"/>
    </source>
</evidence>
<accession>A0ABW3TPD9</accession>
<dbReference type="CDD" id="cd06550">
    <property type="entry name" value="TM_ABC_iron-siderophores_like"/>
    <property type="match status" value="1"/>
</dbReference>
<keyword evidence="4" id="KW-1003">Cell membrane</keyword>
<dbReference type="InterPro" id="IPR000522">
    <property type="entry name" value="ABC_transptr_permease_BtuC"/>
</dbReference>
<gene>
    <name evidence="9" type="ORF">ACFQ3U_10485</name>
</gene>
<protein>
    <submittedName>
        <fullName evidence="9">FecCD family ABC transporter permease</fullName>
    </submittedName>
</protein>
<evidence type="ECO:0000313" key="10">
    <source>
        <dbReference type="Proteomes" id="UP001597181"/>
    </source>
</evidence>
<feature type="transmembrane region" description="Helical" evidence="8">
    <location>
        <begin position="79"/>
        <end position="96"/>
    </location>
</feature>
<dbReference type="Gene3D" id="1.10.3470.10">
    <property type="entry name" value="ABC transporter involved in vitamin B12 uptake, BtuC"/>
    <property type="match status" value="1"/>
</dbReference>
<feature type="transmembrane region" description="Helical" evidence="8">
    <location>
        <begin position="253"/>
        <end position="283"/>
    </location>
</feature>
<organism evidence="9 10">
    <name type="scientific">Leucobacter albus</name>
    <dbReference type="NCBI Taxonomy" id="272210"/>
    <lineage>
        <taxon>Bacteria</taxon>
        <taxon>Bacillati</taxon>
        <taxon>Actinomycetota</taxon>
        <taxon>Actinomycetes</taxon>
        <taxon>Micrococcales</taxon>
        <taxon>Microbacteriaceae</taxon>
        <taxon>Leucobacter</taxon>
    </lineage>
</organism>
<feature type="transmembrane region" description="Helical" evidence="8">
    <location>
        <begin position="295"/>
        <end position="317"/>
    </location>
</feature>
<dbReference type="PANTHER" id="PTHR30472">
    <property type="entry name" value="FERRIC ENTEROBACTIN TRANSPORT SYSTEM PERMEASE PROTEIN"/>
    <property type="match status" value="1"/>
</dbReference>
<keyword evidence="6 8" id="KW-1133">Transmembrane helix</keyword>
<feature type="transmembrane region" description="Helical" evidence="8">
    <location>
        <begin position="108"/>
        <end position="129"/>
    </location>
</feature>
<dbReference type="EMBL" id="JBHTLY010000004">
    <property type="protein sequence ID" value="MFD1202318.1"/>
    <property type="molecule type" value="Genomic_DNA"/>
</dbReference>
<comment type="caution">
    <text evidence="9">The sequence shown here is derived from an EMBL/GenBank/DDBJ whole genome shotgun (WGS) entry which is preliminary data.</text>
</comment>
<keyword evidence="5 8" id="KW-0812">Transmembrane</keyword>
<feature type="transmembrane region" description="Helical" evidence="8">
    <location>
        <begin position="135"/>
        <end position="154"/>
    </location>
</feature>
<comment type="similarity">
    <text evidence="2">Belongs to the binding-protein-dependent transport system permease family. FecCD subfamily.</text>
</comment>
<keyword evidence="10" id="KW-1185">Reference proteome</keyword>
<evidence type="ECO:0000313" key="9">
    <source>
        <dbReference type="EMBL" id="MFD1202318.1"/>
    </source>
</evidence>
<dbReference type="Pfam" id="PF01032">
    <property type="entry name" value="FecCD"/>
    <property type="match status" value="1"/>
</dbReference>
<evidence type="ECO:0000256" key="4">
    <source>
        <dbReference type="ARBA" id="ARBA00022475"/>
    </source>
</evidence>
<evidence type="ECO:0000256" key="7">
    <source>
        <dbReference type="ARBA" id="ARBA00023136"/>
    </source>
</evidence>
<name>A0ABW3TPD9_9MICO</name>
<dbReference type="RefSeq" id="WP_343961005.1">
    <property type="nucleotide sequence ID" value="NZ_BAAAKZ010000010.1"/>
</dbReference>
<keyword evidence="3" id="KW-0813">Transport</keyword>
<feature type="transmembrane region" description="Helical" evidence="8">
    <location>
        <begin position="323"/>
        <end position="341"/>
    </location>
</feature>
<reference evidence="10" key="1">
    <citation type="journal article" date="2019" name="Int. J. Syst. Evol. Microbiol.">
        <title>The Global Catalogue of Microorganisms (GCM) 10K type strain sequencing project: providing services to taxonomists for standard genome sequencing and annotation.</title>
        <authorList>
            <consortium name="The Broad Institute Genomics Platform"/>
            <consortium name="The Broad Institute Genome Sequencing Center for Infectious Disease"/>
            <person name="Wu L."/>
            <person name="Ma J."/>
        </authorList>
    </citation>
    <scope>NUCLEOTIDE SEQUENCE [LARGE SCALE GENOMIC DNA]</scope>
    <source>
        <strain evidence="10">CCUG 50213</strain>
    </source>
</reference>
<proteinExistence type="inferred from homology"/>
<evidence type="ECO:0000256" key="3">
    <source>
        <dbReference type="ARBA" id="ARBA00022448"/>
    </source>
</evidence>
<evidence type="ECO:0000256" key="5">
    <source>
        <dbReference type="ARBA" id="ARBA00022692"/>
    </source>
</evidence>
<evidence type="ECO:0000256" key="2">
    <source>
        <dbReference type="ARBA" id="ARBA00007935"/>
    </source>
</evidence>
<feature type="transmembrane region" description="Helical" evidence="8">
    <location>
        <begin position="166"/>
        <end position="186"/>
    </location>
</feature>
<sequence>MTTSHTRGNSHGATRRSPIAWRGLGLLALVVVLAATVLAGLALGAREIAPGTVVAALLGELPADHYDGLVVVTERLPRVLLGLLVGACLGASGAIMQAVTRNPLADPGILGVEAGAAAAVVIGIVIVGVHEPRGYFWFALAGAGVAAIAVALISRATTSASREISLVIAGAAVAALLMSLVTLLTVRDEAVYSSLRSWSVGSLVGRGSVIGELLPFAVAGLLLVLTLGRSLDALALGDDVAAGLGVRVGRTRLWAAGIGVLLAATATAAVGPVAFVGLVAAHLARLIVGTEHRWVLPYSMLTGALLLTAADVAARLVPGRGELEVGIMTAVVGTPFFVYLARRRVRSSS</sequence>
<dbReference type="Proteomes" id="UP001597181">
    <property type="component" value="Unassembled WGS sequence"/>
</dbReference>
<dbReference type="InterPro" id="IPR037294">
    <property type="entry name" value="ABC_BtuC-like"/>
</dbReference>
<keyword evidence="7 8" id="KW-0472">Membrane</keyword>